<evidence type="ECO:0000259" key="1">
    <source>
        <dbReference type="SMART" id="SM00217"/>
    </source>
</evidence>
<dbReference type="AlphaFoldDB" id="A0A7R9D845"/>
<protein>
    <recommendedName>
        <fullName evidence="1">WAP domain-containing protein</fullName>
    </recommendedName>
</protein>
<dbReference type="GO" id="GO:0005576">
    <property type="term" value="C:extracellular region"/>
    <property type="evidence" value="ECO:0007669"/>
    <property type="project" value="InterPro"/>
</dbReference>
<evidence type="ECO:0000313" key="2">
    <source>
        <dbReference type="EMBL" id="CAD7408951.1"/>
    </source>
</evidence>
<dbReference type="InterPro" id="IPR008197">
    <property type="entry name" value="WAP_dom"/>
</dbReference>
<reference evidence="2" key="1">
    <citation type="submission" date="2020-11" db="EMBL/GenBank/DDBJ databases">
        <authorList>
            <person name="Tran Van P."/>
        </authorList>
    </citation>
    <scope>NUCLEOTIDE SEQUENCE</scope>
</reference>
<dbReference type="SUPFAM" id="SSF57256">
    <property type="entry name" value="Elafin-like"/>
    <property type="match status" value="1"/>
</dbReference>
<gene>
    <name evidence="2" type="ORF">TCEB3V08_LOCUS9775</name>
</gene>
<dbReference type="Gene3D" id="4.10.75.10">
    <property type="entry name" value="Elafin-like"/>
    <property type="match status" value="1"/>
</dbReference>
<sequence>MSIRKKTKLTLFCEPSNSSDMSSPLKMSTLLMIVTSLFMLVSTTEPELGPRTIGPLRHDAECSRPGLCPHIRSHPIDIPHGLSSRNQHSPPPSLCGNICINDHGCPVGKKCCPTTCGYACYDVVHIVE</sequence>
<dbReference type="SMART" id="SM00217">
    <property type="entry name" value="WAP"/>
    <property type="match status" value="1"/>
</dbReference>
<organism evidence="2">
    <name type="scientific">Timema cristinae</name>
    <name type="common">Walking stick</name>
    <dbReference type="NCBI Taxonomy" id="61476"/>
    <lineage>
        <taxon>Eukaryota</taxon>
        <taxon>Metazoa</taxon>
        <taxon>Ecdysozoa</taxon>
        <taxon>Arthropoda</taxon>
        <taxon>Hexapoda</taxon>
        <taxon>Insecta</taxon>
        <taxon>Pterygota</taxon>
        <taxon>Neoptera</taxon>
        <taxon>Polyneoptera</taxon>
        <taxon>Phasmatodea</taxon>
        <taxon>Timematodea</taxon>
        <taxon>Timematoidea</taxon>
        <taxon>Timematidae</taxon>
        <taxon>Timema</taxon>
    </lineage>
</organism>
<feature type="domain" description="WAP" evidence="1">
    <location>
        <begin position="64"/>
        <end position="124"/>
    </location>
</feature>
<dbReference type="GO" id="GO:0030414">
    <property type="term" value="F:peptidase inhibitor activity"/>
    <property type="evidence" value="ECO:0007669"/>
    <property type="project" value="InterPro"/>
</dbReference>
<name>A0A7R9D845_TIMCR</name>
<accession>A0A7R9D845</accession>
<dbReference type="InterPro" id="IPR036645">
    <property type="entry name" value="Elafin-like_sf"/>
</dbReference>
<dbReference type="EMBL" id="OC320844">
    <property type="protein sequence ID" value="CAD7408951.1"/>
    <property type="molecule type" value="Genomic_DNA"/>
</dbReference>
<proteinExistence type="predicted"/>
<dbReference type="Pfam" id="PF00095">
    <property type="entry name" value="WAP"/>
    <property type="match status" value="1"/>
</dbReference>